<evidence type="ECO:0008006" key="4">
    <source>
        <dbReference type="Google" id="ProtNLM"/>
    </source>
</evidence>
<protein>
    <recommendedName>
        <fullName evidence="4">YtxH-like protein</fullName>
    </recommendedName>
</protein>
<keyword evidence="3" id="KW-1185">Reference proteome</keyword>
<accession>A0A0R3JUQ7</accession>
<name>A0A0R3JUQ7_CALMK</name>
<dbReference type="Proteomes" id="UP000052015">
    <property type="component" value="Unassembled WGS sequence"/>
</dbReference>
<evidence type="ECO:0000256" key="1">
    <source>
        <dbReference type="SAM" id="Phobius"/>
    </source>
</evidence>
<reference evidence="2 3" key="1">
    <citation type="submission" date="2015-09" db="EMBL/GenBank/DDBJ databases">
        <title>Draft genome sequence of a Caloramator mitchellensis, a moderate thermophile from the Great Artesian Basin of Australia.</title>
        <authorList>
            <person name="Patel B.K."/>
        </authorList>
    </citation>
    <scope>NUCLEOTIDE SEQUENCE [LARGE SCALE GENOMIC DNA]</scope>
    <source>
        <strain evidence="2 3">VF08</strain>
    </source>
</reference>
<comment type="caution">
    <text evidence="2">The sequence shown here is derived from an EMBL/GenBank/DDBJ whole genome shotgun (WGS) entry which is preliminary data.</text>
</comment>
<proteinExistence type="predicted"/>
<feature type="transmembrane region" description="Helical" evidence="1">
    <location>
        <begin position="6"/>
        <end position="24"/>
    </location>
</feature>
<keyword evidence="1" id="KW-1133">Transmembrane helix</keyword>
<evidence type="ECO:0000313" key="2">
    <source>
        <dbReference type="EMBL" id="KRQ87249.1"/>
    </source>
</evidence>
<dbReference type="EMBL" id="LKHP01000004">
    <property type="protein sequence ID" value="KRQ87249.1"/>
    <property type="molecule type" value="Genomic_DNA"/>
</dbReference>
<dbReference type="AlphaFoldDB" id="A0A0R3JUQ7"/>
<organism evidence="2 3">
    <name type="scientific">Caloramator mitchellensis</name>
    <dbReference type="NCBI Taxonomy" id="908809"/>
    <lineage>
        <taxon>Bacteria</taxon>
        <taxon>Bacillati</taxon>
        <taxon>Bacillota</taxon>
        <taxon>Clostridia</taxon>
        <taxon>Eubacteriales</taxon>
        <taxon>Clostridiaceae</taxon>
        <taxon>Caloramator</taxon>
    </lineage>
</organism>
<keyword evidence="1" id="KW-0472">Membrane</keyword>
<dbReference type="STRING" id="908809.ABG79_01052"/>
<gene>
    <name evidence="2" type="ORF">ABG79_01052</name>
</gene>
<keyword evidence="1" id="KW-0812">Transmembrane</keyword>
<evidence type="ECO:0000313" key="3">
    <source>
        <dbReference type="Proteomes" id="UP000052015"/>
    </source>
</evidence>
<sequence>MRGRFFSGLAAGTILGTIAGMMMMPQMNYRNRRRISRASRRVEDLLNELRQNMR</sequence>
<dbReference type="RefSeq" id="WP_152978216.1">
    <property type="nucleotide sequence ID" value="NZ_LKHP01000004.1"/>
</dbReference>